<dbReference type="Gene3D" id="3.30.420.40">
    <property type="match status" value="2"/>
</dbReference>
<feature type="region of interest" description="Disordered" evidence="4">
    <location>
        <begin position="1"/>
        <end position="21"/>
    </location>
</feature>
<reference evidence="5 6" key="1">
    <citation type="journal article" date="2012" name="J. Bacteriol.">
        <title>Genome Sequence of Blastococcus saxobsidens DD2, a Stone-Inhabiting Bacterium.</title>
        <authorList>
            <person name="Chouaia B."/>
            <person name="Crotti E."/>
            <person name="Brusetti L."/>
            <person name="Daffonchio D."/>
            <person name="Essoussi I."/>
            <person name="Nouioui I."/>
            <person name="Sbissi I."/>
            <person name="Ghodhbane-Gtari F."/>
            <person name="Gtari M."/>
            <person name="Vacherie B."/>
            <person name="Barbe V."/>
            <person name="Medigue C."/>
            <person name="Gury J."/>
            <person name="Pujic P."/>
            <person name="Normand P."/>
        </authorList>
    </citation>
    <scope>NUCLEOTIDE SEQUENCE [LARGE SCALE GENOMIC DNA]</scope>
    <source>
        <strain evidence="5 6">DD2</strain>
    </source>
</reference>
<dbReference type="GO" id="GO:0140662">
    <property type="term" value="F:ATP-dependent protein folding chaperone"/>
    <property type="evidence" value="ECO:0007669"/>
    <property type="project" value="InterPro"/>
</dbReference>
<sequence>MHREQRSSTREATAGCSRQAGGRDFDEPYALGIDIGDETVTAAVCHPDGTAAPVPVDDAVCAAAAVRLAAVGGIGLIDQADARPRTAAPVTRHLMSRVGVPVPLLVAGHPVQAADLVAAVVAAVQSLAAAQEGRPTSWTVLAVPPSWGPHRQAALTEALAEHATGPVFLASGAVAAARHQLADGDGAGRTVAVYDLGASTLDTAVVRAATNGGPAHVAVPPAPLAWGGRDVDDAVLGHVVAALSGGPRATPEVRAALAGLRAQCVTAKEALSTGTHVRLDVDLPAGTTTLRVVREDLEELLTDDVRSTVDTLRRTVESAGLRVTDLDGVLLVGGAGRMPLVAELLSAELGRPLLVPEDPALALALGAARLGLDALVAGAGAGGGTKPADGDHGEPAAVASDGDDTGHPAAAVAPRRQAVRRPPAARPSRTRSPVAPAGRRSGRRVVVVGGVLVTLLAVPAAFGLPQSRETAGTGTADALAAAEDRNAGWPSSWWPAAAAEAAGDQTGDVTPGTAAAEGADQVTGTSLAAARRMAAPAAADPADEPVRATSGGRPAGGSTGTEDPDVATVAGSPAPAETTTGPSPSADVAPGTPTSPAPTTGTTPPASTSTTSAPPASIPPSSTPPPASTPSPSTPTTGAPEPATPTTSTPPPATPTTTSATGPGSDTGSAPETGTTPETGTQTAPETETAPETAPPAEPTGSDRGTAA</sequence>
<proteinExistence type="predicted"/>
<organism evidence="5 6">
    <name type="scientific">Blastococcus saxobsidens (strain DD2)</name>
    <dbReference type="NCBI Taxonomy" id="1146883"/>
    <lineage>
        <taxon>Bacteria</taxon>
        <taxon>Bacillati</taxon>
        <taxon>Actinomycetota</taxon>
        <taxon>Actinomycetes</taxon>
        <taxon>Geodermatophilales</taxon>
        <taxon>Geodermatophilaceae</taxon>
        <taxon>Blastococcus</taxon>
    </lineage>
</organism>
<dbReference type="PANTHER" id="PTHR42749">
    <property type="entry name" value="CELL SHAPE-DETERMINING PROTEIN MREB"/>
    <property type="match status" value="1"/>
</dbReference>
<evidence type="ECO:0000256" key="1">
    <source>
        <dbReference type="ARBA" id="ARBA00022741"/>
    </source>
</evidence>
<feature type="compositionally biased region" description="Low complexity" evidence="4">
    <location>
        <begin position="408"/>
        <end position="440"/>
    </location>
</feature>
<dbReference type="RefSeq" id="WP_014373990.1">
    <property type="nucleotide sequence ID" value="NC_016943.1"/>
</dbReference>
<dbReference type="HOGENOM" id="CLU_389655_0_0_11"/>
<feature type="compositionally biased region" description="Low complexity" evidence="4">
    <location>
        <begin position="528"/>
        <end position="540"/>
    </location>
</feature>
<dbReference type="Proteomes" id="UP000007517">
    <property type="component" value="Chromosome"/>
</dbReference>
<dbReference type="Pfam" id="PF00012">
    <property type="entry name" value="HSP70"/>
    <property type="match status" value="1"/>
</dbReference>
<dbReference type="SUPFAM" id="SSF53067">
    <property type="entry name" value="Actin-like ATPase domain"/>
    <property type="match status" value="2"/>
</dbReference>
<feature type="compositionally biased region" description="Pro residues" evidence="4">
    <location>
        <begin position="616"/>
        <end position="633"/>
    </location>
</feature>
<keyword evidence="5" id="KW-0346">Stress response</keyword>
<evidence type="ECO:0000313" key="6">
    <source>
        <dbReference type="Proteomes" id="UP000007517"/>
    </source>
</evidence>
<feature type="region of interest" description="Disordered" evidence="4">
    <location>
        <begin position="382"/>
        <end position="440"/>
    </location>
</feature>
<feature type="compositionally biased region" description="Low complexity" evidence="4">
    <location>
        <begin position="634"/>
        <end position="647"/>
    </location>
</feature>
<protein>
    <submittedName>
        <fullName evidence="5">Putative Heat shock protein 70</fullName>
    </submittedName>
</protein>
<dbReference type="EMBL" id="FO117623">
    <property type="protein sequence ID" value="CCG01073.1"/>
    <property type="molecule type" value="Genomic_DNA"/>
</dbReference>
<evidence type="ECO:0000313" key="5">
    <source>
        <dbReference type="EMBL" id="CCG01073.1"/>
    </source>
</evidence>
<name>H6RJG0_BLASD</name>
<keyword evidence="1" id="KW-0547">Nucleotide-binding</keyword>
<dbReference type="InterPro" id="IPR013126">
    <property type="entry name" value="Hsp_70_fam"/>
</dbReference>
<evidence type="ECO:0000256" key="2">
    <source>
        <dbReference type="ARBA" id="ARBA00022840"/>
    </source>
</evidence>
<accession>H6RJG0</accession>
<feature type="region of interest" description="Disordered" evidence="4">
    <location>
        <begin position="498"/>
        <end position="708"/>
    </location>
</feature>
<dbReference type="InterPro" id="IPR043129">
    <property type="entry name" value="ATPase_NBD"/>
</dbReference>
<reference evidence="6" key="2">
    <citation type="submission" date="2012-02" db="EMBL/GenBank/DDBJ databases">
        <title>Complete genome sequence of Blastococcus saxobsidens strain DD2.</title>
        <authorList>
            <person name="Genoscope."/>
        </authorList>
    </citation>
    <scope>NUCLEOTIDE SEQUENCE [LARGE SCALE GENOMIC DNA]</scope>
    <source>
        <strain evidence="6">DD2</strain>
    </source>
</reference>
<gene>
    <name evidence="5" type="ordered locus">BLASA_0073</name>
</gene>
<keyword evidence="3" id="KW-0143">Chaperone</keyword>
<dbReference type="STRING" id="1146883.BLASA_0073"/>
<dbReference type="AlphaFoldDB" id="H6RJG0"/>
<keyword evidence="2" id="KW-0067">ATP-binding</keyword>
<keyword evidence="6" id="KW-1185">Reference proteome</keyword>
<dbReference type="Gene3D" id="3.90.640.10">
    <property type="entry name" value="Actin, Chain A, domain 4"/>
    <property type="match status" value="1"/>
</dbReference>
<evidence type="ECO:0000256" key="3">
    <source>
        <dbReference type="ARBA" id="ARBA00023186"/>
    </source>
</evidence>
<dbReference type="eggNOG" id="COG0443">
    <property type="taxonomic scope" value="Bacteria"/>
</dbReference>
<dbReference type="KEGG" id="bsd:BLASA_0073"/>
<dbReference type="PANTHER" id="PTHR42749:SF1">
    <property type="entry name" value="CELL SHAPE-DETERMINING PROTEIN MREB"/>
    <property type="match status" value="1"/>
</dbReference>
<feature type="compositionally biased region" description="Low complexity" evidence="4">
    <location>
        <begin position="589"/>
        <end position="615"/>
    </location>
</feature>
<dbReference type="GO" id="GO:0005524">
    <property type="term" value="F:ATP binding"/>
    <property type="evidence" value="ECO:0007669"/>
    <property type="project" value="UniProtKB-KW"/>
</dbReference>
<evidence type="ECO:0000256" key="4">
    <source>
        <dbReference type="SAM" id="MobiDB-lite"/>
    </source>
</evidence>
<feature type="compositionally biased region" description="Low complexity" evidence="4">
    <location>
        <begin position="655"/>
        <end position="692"/>
    </location>
</feature>